<dbReference type="AlphaFoldDB" id="A0A0G1DJP8"/>
<dbReference type="Pfam" id="PF18895">
    <property type="entry name" value="T4SS_pilin"/>
    <property type="match status" value="1"/>
</dbReference>
<evidence type="ECO:0000256" key="1">
    <source>
        <dbReference type="SAM" id="Phobius"/>
    </source>
</evidence>
<feature type="transmembrane region" description="Helical" evidence="1">
    <location>
        <begin position="41"/>
        <end position="66"/>
    </location>
</feature>
<dbReference type="STRING" id="1618443.UV73_C0004G0031"/>
<accession>A0A0G1DJP8</accession>
<dbReference type="Proteomes" id="UP000034894">
    <property type="component" value="Unassembled WGS sequence"/>
</dbReference>
<keyword evidence="1" id="KW-1133">Transmembrane helix</keyword>
<evidence type="ECO:0008006" key="4">
    <source>
        <dbReference type="Google" id="ProtNLM"/>
    </source>
</evidence>
<sequence>MALPADVIGKISPLPGMPVGINPTTGELTGLVTMMNVILRLLLIVGGIWALFNIVLAGMGFIGAGGDPKKVASSWAKIYWSFIGLLIMVSAFLLAAIIGIMLFGNPTAILSPKLTK</sequence>
<feature type="transmembrane region" description="Helical" evidence="1">
    <location>
        <begin position="78"/>
        <end position="103"/>
    </location>
</feature>
<evidence type="ECO:0000313" key="3">
    <source>
        <dbReference type="Proteomes" id="UP000034894"/>
    </source>
</evidence>
<proteinExistence type="predicted"/>
<comment type="caution">
    <text evidence="2">The sequence shown here is derived from an EMBL/GenBank/DDBJ whole genome shotgun (WGS) entry which is preliminary data.</text>
</comment>
<organism evidence="2 3">
    <name type="scientific">Candidatus Gottesmanbacteria bacterium GW2011_GWA2_43_14</name>
    <dbReference type="NCBI Taxonomy" id="1618443"/>
    <lineage>
        <taxon>Bacteria</taxon>
        <taxon>Candidatus Gottesmaniibacteriota</taxon>
    </lineage>
</organism>
<evidence type="ECO:0000313" key="2">
    <source>
        <dbReference type="EMBL" id="KKS97889.1"/>
    </source>
</evidence>
<protein>
    <recommendedName>
        <fullName evidence="4">Integral membrane protein</fullName>
    </recommendedName>
</protein>
<keyword evidence="1" id="KW-0812">Transmembrane</keyword>
<keyword evidence="1" id="KW-0472">Membrane</keyword>
<gene>
    <name evidence="2" type="ORF">UV73_C0004G0031</name>
</gene>
<dbReference type="InterPro" id="IPR043993">
    <property type="entry name" value="T4SS_pilin"/>
</dbReference>
<name>A0A0G1DJP8_9BACT</name>
<reference evidence="2 3" key="1">
    <citation type="journal article" date="2015" name="Nature">
        <title>rRNA introns, odd ribosomes, and small enigmatic genomes across a large radiation of phyla.</title>
        <authorList>
            <person name="Brown C.T."/>
            <person name="Hug L.A."/>
            <person name="Thomas B.C."/>
            <person name="Sharon I."/>
            <person name="Castelle C.J."/>
            <person name="Singh A."/>
            <person name="Wilkins M.J."/>
            <person name="Williams K.H."/>
            <person name="Banfield J.F."/>
        </authorList>
    </citation>
    <scope>NUCLEOTIDE SEQUENCE [LARGE SCALE GENOMIC DNA]</scope>
</reference>
<dbReference type="EMBL" id="LCFP01000004">
    <property type="protein sequence ID" value="KKS97889.1"/>
    <property type="molecule type" value="Genomic_DNA"/>
</dbReference>